<dbReference type="EMBL" id="CP001463">
    <property type="protein sequence ID" value="ACS90987.1"/>
    <property type="molecule type" value="Genomic_DNA"/>
</dbReference>
<protein>
    <recommendedName>
        <fullName evidence="1">PIN domain-containing protein</fullName>
    </recommendedName>
</protein>
<dbReference type="InterPro" id="IPR002716">
    <property type="entry name" value="PIN_dom"/>
</dbReference>
<dbReference type="OrthoDB" id="358928at2157"/>
<dbReference type="Proteomes" id="UP000009079">
    <property type="component" value="Chromosome"/>
</dbReference>
<feature type="domain" description="PIN" evidence="1">
    <location>
        <begin position="2"/>
        <end position="53"/>
    </location>
</feature>
<keyword evidence="3" id="KW-1185">Reference proteome</keyword>
<name>C6A006_THESM</name>
<evidence type="ECO:0000259" key="1">
    <source>
        <dbReference type="Pfam" id="PF10130"/>
    </source>
</evidence>
<reference evidence="2 3" key="1">
    <citation type="journal article" date="2009" name="Appl. Environ. Microbiol.">
        <title>Metabolic versatility and indigenous origin of the archaeon Thermococcus sibiricus, isolated from a siberian oil reservoir, as revealed by genome analysis.</title>
        <authorList>
            <person name="Mardanov A.V."/>
            <person name="Ravin N.V."/>
            <person name="Svetlitchnyi V.A."/>
            <person name="Beletsky A.V."/>
            <person name="Miroshnichenko M.L."/>
            <person name="Bonch-Osmolovskaya E.A."/>
            <person name="Skryabin K.G."/>
        </authorList>
    </citation>
    <scope>NUCLEOTIDE SEQUENCE [LARGE SCALE GENOMIC DNA]</scope>
    <source>
        <strain evidence="3">DSM 12597 / MM 739</strain>
    </source>
</reference>
<evidence type="ECO:0000313" key="3">
    <source>
        <dbReference type="Proteomes" id="UP000009079"/>
    </source>
</evidence>
<dbReference type="eggNOG" id="arCOG02121">
    <property type="taxonomic scope" value="Archaea"/>
</dbReference>
<evidence type="ECO:0000313" key="2">
    <source>
        <dbReference type="EMBL" id="ACS90987.1"/>
    </source>
</evidence>
<proteinExistence type="predicted"/>
<dbReference type="Pfam" id="PF10130">
    <property type="entry name" value="PIN_2"/>
    <property type="match status" value="1"/>
</dbReference>
<dbReference type="KEGG" id="tsi:TSIB_1938"/>
<accession>C6A006</accession>
<dbReference type="HOGENOM" id="CLU_2821125_0_0_2"/>
<organism evidence="2 3">
    <name type="scientific">Thermococcus sibiricus (strain DSM 12597 / MM 739)</name>
    <dbReference type="NCBI Taxonomy" id="604354"/>
    <lineage>
        <taxon>Archaea</taxon>
        <taxon>Methanobacteriati</taxon>
        <taxon>Methanobacteriota</taxon>
        <taxon>Thermococci</taxon>
        <taxon>Thermococcales</taxon>
        <taxon>Thermococcaceae</taxon>
        <taxon>Thermococcus</taxon>
    </lineage>
</organism>
<dbReference type="AlphaFoldDB" id="C6A006"/>
<sequence length="66" mass="7833">MDLYTPEYAYDELQKYKSEIIKKSKFSPERFEEIDFGILSHIVIPIPESEYINLKKPLRLLQTLGI</sequence>
<gene>
    <name evidence="2" type="ordered locus">TSIB_1938</name>
</gene>